<evidence type="ECO:0000313" key="1">
    <source>
        <dbReference type="EMBL" id="MDP8175125.1"/>
    </source>
</evidence>
<dbReference type="RefSeq" id="WP_306387442.1">
    <property type="nucleotide sequence ID" value="NZ_JASAYT010000019.1"/>
</dbReference>
<evidence type="ECO:0000313" key="2">
    <source>
        <dbReference type="Proteomes" id="UP001231736"/>
    </source>
</evidence>
<accession>A0AAJ6P2W9</accession>
<name>A0AAJ6P2W9_9PAST</name>
<dbReference type="AlphaFoldDB" id="A0AAJ6P2W9"/>
<comment type="caution">
    <text evidence="1">The sequence shown here is derived from an EMBL/GenBank/DDBJ whole genome shotgun (WGS) entry which is preliminary data.</text>
</comment>
<reference evidence="1" key="1">
    <citation type="journal article" date="2023" name="Front. Microbiol.">
        <title>Phylogeography and host specificity of Pasteurellaceae pathogenic to sea-farmed fish in the north-east Atlantic.</title>
        <authorList>
            <person name="Gulla S."/>
            <person name="Colquhoun D.J."/>
            <person name="Olsen A.B."/>
            <person name="Spilsberg B."/>
            <person name="Lagesen K."/>
            <person name="Aakesson C.P."/>
            <person name="Strom S."/>
            <person name="Manji F."/>
            <person name="Birkbeck T.H."/>
            <person name="Nilsen H.K."/>
        </authorList>
    </citation>
    <scope>NUCLEOTIDE SEQUENCE</scope>
    <source>
        <strain evidence="1">98B1</strain>
    </source>
</reference>
<protein>
    <submittedName>
        <fullName evidence="1">Uncharacterized protein</fullName>
    </submittedName>
</protein>
<gene>
    <name evidence="1" type="ORF">QJU97_06630</name>
</gene>
<dbReference type="EMBL" id="JASAYT010000019">
    <property type="protein sequence ID" value="MDP8175125.1"/>
    <property type="molecule type" value="Genomic_DNA"/>
</dbReference>
<dbReference type="Proteomes" id="UP001231736">
    <property type="component" value="Unassembled WGS sequence"/>
</dbReference>
<proteinExistence type="predicted"/>
<organism evidence="1 2">
    <name type="scientific">Phocoenobacter skyensis</name>
    <dbReference type="NCBI Taxonomy" id="97481"/>
    <lineage>
        <taxon>Bacteria</taxon>
        <taxon>Pseudomonadati</taxon>
        <taxon>Pseudomonadota</taxon>
        <taxon>Gammaproteobacteria</taxon>
        <taxon>Pasteurellales</taxon>
        <taxon>Pasteurellaceae</taxon>
        <taxon>Phocoenobacter</taxon>
    </lineage>
</organism>
<sequence length="69" mass="8024">MSNQLILEDNLKSYLRIIREIKSISDGYEENIKKNIKLIHSEKDIDRCICYIKDVLSALRTALSLTVIE</sequence>